<proteinExistence type="predicted"/>
<protein>
    <submittedName>
        <fullName evidence="1">Uncharacterized protein</fullName>
    </submittedName>
</protein>
<dbReference type="EMBL" id="LNQE01001109">
    <property type="protein sequence ID" value="KUG21035.1"/>
    <property type="molecule type" value="Genomic_DNA"/>
</dbReference>
<gene>
    <name evidence="1" type="ORF">ASZ90_009215</name>
</gene>
<accession>A0A0W8FJH7</accession>
<dbReference type="AlphaFoldDB" id="A0A0W8FJH7"/>
<evidence type="ECO:0000313" key="1">
    <source>
        <dbReference type="EMBL" id="KUG21035.1"/>
    </source>
</evidence>
<organism evidence="1">
    <name type="scientific">hydrocarbon metagenome</name>
    <dbReference type="NCBI Taxonomy" id="938273"/>
    <lineage>
        <taxon>unclassified sequences</taxon>
        <taxon>metagenomes</taxon>
        <taxon>ecological metagenomes</taxon>
    </lineage>
</organism>
<comment type="caution">
    <text evidence="1">The sequence shown here is derived from an EMBL/GenBank/DDBJ whole genome shotgun (WGS) entry which is preliminary data.</text>
</comment>
<reference evidence="1" key="1">
    <citation type="journal article" date="2015" name="Proc. Natl. Acad. Sci. U.S.A.">
        <title>Networks of energetic and metabolic interactions define dynamics in microbial communities.</title>
        <authorList>
            <person name="Embree M."/>
            <person name="Liu J.K."/>
            <person name="Al-Bassam M.M."/>
            <person name="Zengler K."/>
        </authorList>
    </citation>
    <scope>NUCLEOTIDE SEQUENCE</scope>
</reference>
<sequence length="56" mass="6638">MDRREKPIPGYLHGIHLCMECICLFMIIEPESKQRLHISFHRPRLQPVSAIRPFPV</sequence>
<name>A0A0W8FJH7_9ZZZZ</name>